<dbReference type="Proteomes" id="UP000681340">
    <property type="component" value="Unassembled WGS sequence"/>
</dbReference>
<feature type="domain" description="FAS1" evidence="1">
    <location>
        <begin position="38"/>
        <end position="211"/>
    </location>
</feature>
<dbReference type="SMART" id="SM00554">
    <property type="entry name" value="FAS1"/>
    <property type="match status" value="1"/>
</dbReference>
<sequence length="217" mass="23402">MNVARIATRLTVATMATVMVTTVATTGAQASTKPLAKKSLAQVLLKDKSGFDHNARDFDILKSAVLAVLEAKPNSPVKVLTQGQTRLTAFLPTDGAFQQLAKEATKARKTPSEKKAFTAIAGLGINTVESVLLYHVVPGVRVTKSRALKADNAKLKTALGKTVKVDVRHPRNKAAQVWLKDADTNDRNPRVVVFNINAGNRQIAHAIDRVLRPVNLP</sequence>
<accession>A0A919SK89</accession>
<evidence type="ECO:0000259" key="1">
    <source>
        <dbReference type="PROSITE" id="PS50213"/>
    </source>
</evidence>
<dbReference type="Pfam" id="PF02469">
    <property type="entry name" value="Fasciclin"/>
    <property type="match status" value="1"/>
</dbReference>
<dbReference type="AlphaFoldDB" id="A0A919SK89"/>
<dbReference type="SUPFAM" id="SSF82153">
    <property type="entry name" value="FAS1 domain"/>
    <property type="match status" value="1"/>
</dbReference>
<reference evidence="2" key="1">
    <citation type="submission" date="2021-03" db="EMBL/GenBank/DDBJ databases">
        <title>Whole genome shotgun sequence of Actinoplanes auranticolor NBRC 12245.</title>
        <authorList>
            <person name="Komaki H."/>
            <person name="Tamura T."/>
        </authorList>
    </citation>
    <scope>NUCLEOTIDE SEQUENCE</scope>
    <source>
        <strain evidence="2">NBRC 12245</strain>
    </source>
</reference>
<evidence type="ECO:0000313" key="3">
    <source>
        <dbReference type="Proteomes" id="UP000681340"/>
    </source>
</evidence>
<dbReference type="InterPro" id="IPR036378">
    <property type="entry name" value="FAS1_dom_sf"/>
</dbReference>
<protein>
    <recommendedName>
        <fullName evidence="1">FAS1 domain-containing protein</fullName>
    </recommendedName>
</protein>
<dbReference type="InterPro" id="IPR000782">
    <property type="entry name" value="FAS1_domain"/>
</dbReference>
<dbReference type="PROSITE" id="PS50213">
    <property type="entry name" value="FAS1"/>
    <property type="match status" value="1"/>
</dbReference>
<proteinExistence type="predicted"/>
<organism evidence="2 3">
    <name type="scientific">Actinoplanes auranticolor</name>
    <dbReference type="NCBI Taxonomy" id="47988"/>
    <lineage>
        <taxon>Bacteria</taxon>
        <taxon>Bacillati</taxon>
        <taxon>Actinomycetota</taxon>
        <taxon>Actinomycetes</taxon>
        <taxon>Micromonosporales</taxon>
        <taxon>Micromonosporaceae</taxon>
        <taxon>Actinoplanes</taxon>
    </lineage>
</organism>
<evidence type="ECO:0000313" key="2">
    <source>
        <dbReference type="EMBL" id="GIM72213.1"/>
    </source>
</evidence>
<dbReference type="RefSeq" id="WP_212990952.1">
    <property type="nucleotide sequence ID" value="NZ_BAABEA010000037.1"/>
</dbReference>
<keyword evidence="3" id="KW-1185">Reference proteome</keyword>
<dbReference type="EMBL" id="BOQL01000040">
    <property type="protein sequence ID" value="GIM72213.1"/>
    <property type="molecule type" value="Genomic_DNA"/>
</dbReference>
<dbReference type="Gene3D" id="2.30.180.10">
    <property type="entry name" value="FAS1 domain"/>
    <property type="match status" value="1"/>
</dbReference>
<gene>
    <name evidence="2" type="ORF">Aau02nite_49900</name>
</gene>
<name>A0A919SK89_9ACTN</name>
<comment type="caution">
    <text evidence="2">The sequence shown here is derived from an EMBL/GenBank/DDBJ whole genome shotgun (WGS) entry which is preliminary data.</text>
</comment>